<evidence type="ECO:0000256" key="6">
    <source>
        <dbReference type="ARBA" id="ARBA00023065"/>
    </source>
</evidence>
<dbReference type="SMART" id="SM00382">
    <property type="entry name" value="AAA"/>
    <property type="match status" value="1"/>
</dbReference>
<dbReference type="InterPro" id="IPR003593">
    <property type="entry name" value="AAA+_ATPase"/>
</dbReference>
<evidence type="ECO:0000256" key="5">
    <source>
        <dbReference type="ARBA" id="ARBA00023004"/>
    </source>
</evidence>
<dbReference type="SUPFAM" id="SSF52540">
    <property type="entry name" value="P-loop containing nucleoside triphosphate hydrolases"/>
    <property type="match status" value="1"/>
</dbReference>
<dbReference type="STRING" id="1725.WU86_01180"/>
<comment type="subcellular location">
    <subcellularLocation>
        <location evidence="1">Cell membrane</location>
        <topology evidence="1">Peripheral membrane protein</topology>
    </subcellularLocation>
</comment>
<evidence type="ECO:0000256" key="7">
    <source>
        <dbReference type="ARBA" id="ARBA00023136"/>
    </source>
</evidence>
<name>A0A2N6SZ28_9CORY</name>
<feature type="domain" description="AAA+ ATPase" evidence="8">
    <location>
        <begin position="77"/>
        <end position="246"/>
    </location>
</feature>
<dbReference type="PANTHER" id="PTHR42771:SF2">
    <property type="entry name" value="IRON(3+)-HYDROXAMATE IMPORT ATP-BINDING PROTEIN FHUC"/>
    <property type="match status" value="1"/>
</dbReference>
<keyword evidence="3" id="KW-1003">Cell membrane</keyword>
<dbReference type="GO" id="GO:0006826">
    <property type="term" value="P:iron ion transport"/>
    <property type="evidence" value="ECO:0007669"/>
    <property type="project" value="UniProtKB-KW"/>
</dbReference>
<organism evidence="9 10">
    <name type="scientific">Corynebacterium xerosis</name>
    <dbReference type="NCBI Taxonomy" id="1725"/>
    <lineage>
        <taxon>Bacteria</taxon>
        <taxon>Bacillati</taxon>
        <taxon>Actinomycetota</taxon>
        <taxon>Actinomycetes</taxon>
        <taxon>Mycobacteriales</taxon>
        <taxon>Corynebacteriaceae</taxon>
        <taxon>Corynebacterium</taxon>
    </lineage>
</organism>
<keyword evidence="2" id="KW-0813">Transport</keyword>
<dbReference type="Gene3D" id="3.40.50.300">
    <property type="entry name" value="P-loop containing nucleotide triphosphate hydrolases"/>
    <property type="match status" value="2"/>
</dbReference>
<evidence type="ECO:0000256" key="1">
    <source>
        <dbReference type="ARBA" id="ARBA00004202"/>
    </source>
</evidence>
<dbReference type="InterPro" id="IPR051535">
    <property type="entry name" value="Siderophore_ABC-ATPase"/>
</dbReference>
<protein>
    <recommendedName>
        <fullName evidence="8">AAA+ ATPase domain-containing protein</fullName>
    </recommendedName>
</protein>
<dbReference type="EMBL" id="PNHF01000012">
    <property type="protein sequence ID" value="PMC62315.1"/>
    <property type="molecule type" value="Genomic_DNA"/>
</dbReference>
<evidence type="ECO:0000256" key="2">
    <source>
        <dbReference type="ARBA" id="ARBA00022448"/>
    </source>
</evidence>
<dbReference type="InterPro" id="IPR003959">
    <property type="entry name" value="ATPase_AAA_core"/>
</dbReference>
<reference evidence="9 10" key="1">
    <citation type="submission" date="2017-09" db="EMBL/GenBank/DDBJ databases">
        <title>Bacterial strain isolated from the female urinary microbiota.</title>
        <authorList>
            <person name="Thomas-White K."/>
            <person name="Kumar N."/>
            <person name="Forster S."/>
            <person name="Putonti C."/>
            <person name="Lawley T."/>
            <person name="Wolfe A.J."/>
        </authorList>
    </citation>
    <scope>NUCLEOTIDE SEQUENCE [LARGE SCALE GENOMIC DNA]</scope>
    <source>
        <strain evidence="9 10">UMB0908</strain>
    </source>
</reference>
<dbReference type="PANTHER" id="PTHR42771">
    <property type="entry name" value="IRON(3+)-HYDROXAMATE IMPORT ATP-BINDING PROTEIN FHUC"/>
    <property type="match status" value="1"/>
</dbReference>
<dbReference type="GO" id="GO:0005886">
    <property type="term" value="C:plasma membrane"/>
    <property type="evidence" value="ECO:0007669"/>
    <property type="project" value="UniProtKB-SubCell"/>
</dbReference>
<evidence type="ECO:0000313" key="9">
    <source>
        <dbReference type="EMBL" id="PMC62315.1"/>
    </source>
</evidence>
<dbReference type="Pfam" id="PF13304">
    <property type="entry name" value="AAA_21"/>
    <property type="match status" value="1"/>
</dbReference>
<sequence length="282" mass="30524">MRLRGSAVIVGSVGPAAARMVAGMRYPDRAPYVKAVRMAEAGIDAGFGEGRFDGEDGWVLGLPVVKHLRELGELPLPTPVTLLAGDNGMGKSTLLEAIAQLAGCNADGGSRHMRFSGLDDASPLHRAMGLVRRRNPPDAYFLRAESHLRLLKEIHDHPPTAPIYGPDELHTLSHGESVWAMVTHRFADGLYLLDEPESGLSPMRQMALLAQIDELAKGGAQFIIATHSPILLAIPGATIFELTEDGIRVPEWRDCGAVADMREFLEAPDATVAYLTSVERDY</sequence>
<gene>
    <name evidence="9" type="ORF">CJ204_06260</name>
</gene>
<dbReference type="AlphaFoldDB" id="A0A2N6SZ28"/>
<evidence type="ECO:0000259" key="8">
    <source>
        <dbReference type="SMART" id="SM00382"/>
    </source>
</evidence>
<comment type="caution">
    <text evidence="9">The sequence shown here is derived from an EMBL/GenBank/DDBJ whole genome shotgun (WGS) entry which is preliminary data.</text>
</comment>
<proteinExistence type="predicted"/>
<keyword evidence="4" id="KW-0410">Iron transport</keyword>
<keyword evidence="7" id="KW-0472">Membrane</keyword>
<accession>A0A2N6SZ28</accession>
<dbReference type="GO" id="GO:0005524">
    <property type="term" value="F:ATP binding"/>
    <property type="evidence" value="ECO:0007669"/>
    <property type="project" value="InterPro"/>
</dbReference>
<dbReference type="Proteomes" id="UP000235363">
    <property type="component" value="Unassembled WGS sequence"/>
</dbReference>
<evidence type="ECO:0000256" key="4">
    <source>
        <dbReference type="ARBA" id="ARBA00022496"/>
    </source>
</evidence>
<evidence type="ECO:0000313" key="10">
    <source>
        <dbReference type="Proteomes" id="UP000235363"/>
    </source>
</evidence>
<keyword evidence="5" id="KW-0408">Iron</keyword>
<dbReference type="GO" id="GO:0016887">
    <property type="term" value="F:ATP hydrolysis activity"/>
    <property type="evidence" value="ECO:0007669"/>
    <property type="project" value="InterPro"/>
</dbReference>
<keyword evidence="6" id="KW-0406">Ion transport</keyword>
<dbReference type="InterPro" id="IPR027417">
    <property type="entry name" value="P-loop_NTPase"/>
</dbReference>
<evidence type="ECO:0000256" key="3">
    <source>
        <dbReference type="ARBA" id="ARBA00022475"/>
    </source>
</evidence>